<keyword evidence="2" id="KW-1185">Reference proteome</keyword>
<protein>
    <submittedName>
        <fullName evidence="1">Uncharacterized protein</fullName>
    </submittedName>
</protein>
<gene>
    <name evidence="1" type="ORF">H9N25_04610</name>
</gene>
<proteinExistence type="predicted"/>
<dbReference type="RefSeq" id="WP_190328097.1">
    <property type="nucleotide sequence ID" value="NZ_CP061171.1"/>
</dbReference>
<accession>A0ABX6TJQ0</accession>
<name>A0ABX6TJQ0_9SPHI</name>
<organism evidence="1 2">
    <name type="scientific">Pedobacter riviphilus</name>
    <dbReference type="NCBI Taxonomy" id="2766984"/>
    <lineage>
        <taxon>Bacteria</taxon>
        <taxon>Pseudomonadati</taxon>
        <taxon>Bacteroidota</taxon>
        <taxon>Sphingobacteriia</taxon>
        <taxon>Sphingobacteriales</taxon>
        <taxon>Sphingobacteriaceae</taxon>
        <taxon>Pedobacter</taxon>
    </lineage>
</organism>
<dbReference type="EMBL" id="CP061171">
    <property type="protein sequence ID" value="QNR85747.1"/>
    <property type="molecule type" value="Genomic_DNA"/>
</dbReference>
<dbReference type="Proteomes" id="UP000516439">
    <property type="component" value="Chromosome"/>
</dbReference>
<reference evidence="1 2" key="1">
    <citation type="submission" date="2020-09" db="EMBL/GenBank/DDBJ databases">
        <title>Pedobacter sp. SW-16 isolated from soil near Yeocheon.</title>
        <authorList>
            <person name="Im H.S."/>
            <person name="Joung Y."/>
            <person name="Lee S.-S."/>
        </authorList>
    </citation>
    <scope>NUCLEOTIDE SEQUENCE [LARGE SCALE GENOMIC DNA]</scope>
    <source>
        <strain evidence="1 2">SW-16</strain>
    </source>
</reference>
<evidence type="ECO:0000313" key="2">
    <source>
        <dbReference type="Proteomes" id="UP000516439"/>
    </source>
</evidence>
<sequence>MKAKAFLIILIIGLFSWNYFYQLSADQTLTHCIIDQIISQQSIDFAKIENLDADHILIIAPYAQINILQSKLKMDLRNIRNNGIRHLDHFNLVVFIKNGKSVSIAELSRKYGDFKETQIIIPTAQAKLKKVKAVWQIIL</sequence>
<evidence type="ECO:0000313" key="1">
    <source>
        <dbReference type="EMBL" id="QNR85747.1"/>
    </source>
</evidence>